<feature type="compositionally biased region" description="Polar residues" evidence="16">
    <location>
        <begin position="145"/>
        <end position="160"/>
    </location>
</feature>
<dbReference type="EMBL" id="RWJN01000082">
    <property type="protein sequence ID" value="TCD67891.1"/>
    <property type="molecule type" value="Genomic_DNA"/>
</dbReference>
<dbReference type="Pfam" id="PF08655">
    <property type="entry name" value="DASH_Ask1"/>
    <property type="match status" value="1"/>
</dbReference>
<keyword evidence="10" id="KW-0498">Mitosis</keyword>
<keyword evidence="14" id="KW-0131">Cell cycle</keyword>
<keyword evidence="6" id="KW-0158">Chromosome</keyword>
<evidence type="ECO:0000256" key="16">
    <source>
        <dbReference type="SAM" id="MobiDB-lite"/>
    </source>
</evidence>
<dbReference type="STRING" id="92696.A0A4R0RHR3"/>
<evidence type="ECO:0000313" key="17">
    <source>
        <dbReference type="EMBL" id="TCD67891.1"/>
    </source>
</evidence>
<proteinExistence type="inferred from homology"/>
<dbReference type="Proteomes" id="UP000292702">
    <property type="component" value="Unassembled WGS sequence"/>
</dbReference>
<comment type="subcellular location">
    <subcellularLocation>
        <location evidence="3">Chromosome</location>
        <location evidence="3">Centromere</location>
        <location evidence="3">Kinetochore</location>
    </subcellularLocation>
    <subcellularLocation>
        <location evidence="2">Cytoplasm</location>
        <location evidence="2">Cytoskeleton</location>
        <location evidence="2">Spindle</location>
    </subcellularLocation>
    <subcellularLocation>
        <location evidence="1">Nucleus</location>
    </subcellularLocation>
</comment>
<dbReference type="PANTHER" id="PTHR28200:SF1">
    <property type="entry name" value="DASH COMPLEX SUBUNIT ASK1"/>
    <property type="match status" value="1"/>
</dbReference>
<gene>
    <name evidence="17" type="primary">ASK1</name>
    <name evidence="17" type="ORF">EIP91_011825</name>
</gene>
<evidence type="ECO:0000313" key="18">
    <source>
        <dbReference type="Proteomes" id="UP000292702"/>
    </source>
</evidence>
<evidence type="ECO:0000256" key="7">
    <source>
        <dbReference type="ARBA" id="ARBA00022490"/>
    </source>
</evidence>
<feature type="compositionally biased region" description="Pro residues" evidence="16">
    <location>
        <begin position="1"/>
        <end position="10"/>
    </location>
</feature>
<evidence type="ECO:0000256" key="14">
    <source>
        <dbReference type="ARBA" id="ARBA00023306"/>
    </source>
</evidence>
<feature type="region of interest" description="Disordered" evidence="16">
    <location>
        <begin position="548"/>
        <end position="620"/>
    </location>
</feature>
<evidence type="ECO:0000256" key="10">
    <source>
        <dbReference type="ARBA" id="ARBA00022776"/>
    </source>
</evidence>
<evidence type="ECO:0000256" key="15">
    <source>
        <dbReference type="ARBA" id="ARBA00023328"/>
    </source>
</evidence>
<dbReference type="GO" id="GO:0008608">
    <property type="term" value="P:attachment of spindle microtubules to kinetochore"/>
    <property type="evidence" value="ECO:0007669"/>
    <property type="project" value="InterPro"/>
</dbReference>
<dbReference type="GO" id="GO:0044732">
    <property type="term" value="C:mitotic spindle pole body"/>
    <property type="evidence" value="ECO:0007669"/>
    <property type="project" value="TreeGrafter"/>
</dbReference>
<feature type="region of interest" description="Disordered" evidence="16">
    <location>
        <begin position="501"/>
        <end position="532"/>
    </location>
</feature>
<feature type="compositionally biased region" description="Polar residues" evidence="16">
    <location>
        <begin position="281"/>
        <end position="292"/>
    </location>
</feature>
<evidence type="ECO:0000256" key="5">
    <source>
        <dbReference type="ARBA" id="ARBA00014520"/>
    </source>
</evidence>
<name>A0A4R0RHR3_9APHY</name>
<evidence type="ECO:0000256" key="2">
    <source>
        <dbReference type="ARBA" id="ARBA00004186"/>
    </source>
</evidence>
<evidence type="ECO:0000256" key="3">
    <source>
        <dbReference type="ARBA" id="ARBA00004629"/>
    </source>
</evidence>
<sequence>MSAPPPPLKPIEPKSPRWQPTPDANDIVIPGLDTSAPPGEQIEQLEQLITIKLQNIDANFSKIQQIMSGRILPAVKRYAVSTEPVREAAKFWTTFFEQAAQIRVPTYDDYAPPSDTDPSLVADSDAPGDQSESQTSPTDVFDATPSRSHIFNPDSTSSEVSFAPNAAISSTPATVSRQRADGYGDDPTPSWSASLESPLIRLDREIQSLTRDDEISAASSSMANLSLNLDDSSADITQRAPPSSSILQFSAAKDKGKGREEKRTLSFSDACALAVGLYQPQQTKGSGSTTPKRNADEDDSFDFGMSPPITTDFARLPTLGKTPKKEAAERIMKSLLDVEKRFGGGTGSGGTSAAADGRNGGGAHFGASKESSMTSVPTPPSLSRYIHPAAEASSSSVADASLESLMRRVGDGFSGHYNGGATAQNVSSRTSIASESAGAVPSSSSSTASSSLQPHRLQQQPPPARPQVAPFLPVPEQTPDQPVFSVFRPQDPGLLVHRASATHQEDEEFEHEHEHDVSLSSDSSFGEDEMNNTANPSAAFLIAAQRASYDDDDDSFDSSNQSMDSMDGEPQLGQDGAPVHPLAHVLGGGEMGEEDGFDDDSFDDPAYQQEGTEEETLFGVPPAQRLQQQQLQQGHLRMLGEELLEDTMGIGAQMARAGRVEESPTPWGGQRE</sequence>
<comment type="caution">
    <text evidence="17">The sequence shown here is derived from an EMBL/GenBank/DDBJ whole genome shotgun (WGS) entry which is preliminary data.</text>
</comment>
<feature type="region of interest" description="Disordered" evidence="16">
    <location>
        <begin position="343"/>
        <end position="384"/>
    </location>
</feature>
<keyword evidence="12" id="KW-0206">Cytoskeleton</keyword>
<keyword evidence="7" id="KW-0963">Cytoplasm</keyword>
<feature type="compositionally biased region" description="Acidic residues" evidence="16">
    <location>
        <begin position="591"/>
        <end position="603"/>
    </location>
</feature>
<dbReference type="GO" id="GO:0005874">
    <property type="term" value="C:microtubule"/>
    <property type="evidence" value="ECO:0007669"/>
    <property type="project" value="UniProtKB-KW"/>
</dbReference>
<keyword evidence="9" id="KW-0493">Microtubule</keyword>
<feature type="region of interest" description="Disordered" evidence="16">
    <location>
        <begin position="426"/>
        <end position="479"/>
    </location>
</feature>
<organism evidence="17 18">
    <name type="scientific">Steccherinum ochraceum</name>
    <dbReference type="NCBI Taxonomy" id="92696"/>
    <lineage>
        <taxon>Eukaryota</taxon>
        <taxon>Fungi</taxon>
        <taxon>Dikarya</taxon>
        <taxon>Basidiomycota</taxon>
        <taxon>Agaricomycotina</taxon>
        <taxon>Agaricomycetes</taxon>
        <taxon>Polyporales</taxon>
        <taxon>Steccherinaceae</taxon>
        <taxon>Steccherinum</taxon>
    </lineage>
</organism>
<evidence type="ECO:0000256" key="13">
    <source>
        <dbReference type="ARBA" id="ARBA00023242"/>
    </source>
</evidence>
<evidence type="ECO:0000256" key="6">
    <source>
        <dbReference type="ARBA" id="ARBA00022454"/>
    </source>
</evidence>
<evidence type="ECO:0000256" key="11">
    <source>
        <dbReference type="ARBA" id="ARBA00022838"/>
    </source>
</evidence>
<keyword evidence="11" id="KW-0995">Kinetochore</keyword>
<keyword evidence="15" id="KW-0137">Centromere</keyword>
<dbReference type="InterPro" id="IPR013964">
    <property type="entry name" value="DASH_Ask1"/>
</dbReference>
<dbReference type="GO" id="GO:0051301">
    <property type="term" value="P:cell division"/>
    <property type="evidence" value="ECO:0007669"/>
    <property type="project" value="UniProtKB-KW"/>
</dbReference>
<evidence type="ECO:0000256" key="12">
    <source>
        <dbReference type="ARBA" id="ARBA00023212"/>
    </source>
</evidence>
<evidence type="ECO:0000256" key="9">
    <source>
        <dbReference type="ARBA" id="ARBA00022701"/>
    </source>
</evidence>
<feature type="compositionally biased region" description="Polar residues" evidence="16">
    <location>
        <begin position="167"/>
        <end position="177"/>
    </location>
</feature>
<keyword evidence="8" id="KW-0132">Cell division</keyword>
<feature type="region of interest" description="Disordered" evidence="16">
    <location>
        <begin position="107"/>
        <end position="194"/>
    </location>
</feature>
<dbReference type="PANTHER" id="PTHR28200">
    <property type="entry name" value="DASH COMPLEX SUBUNIT ASK1"/>
    <property type="match status" value="1"/>
</dbReference>
<feature type="region of interest" description="Disordered" evidence="16">
    <location>
        <begin position="1"/>
        <end position="25"/>
    </location>
</feature>
<comment type="similarity">
    <text evidence="4">Belongs to the DASH complex ASK1 family.</text>
</comment>
<dbReference type="GO" id="GO:0072686">
    <property type="term" value="C:mitotic spindle"/>
    <property type="evidence" value="ECO:0007669"/>
    <property type="project" value="InterPro"/>
</dbReference>
<evidence type="ECO:0000256" key="8">
    <source>
        <dbReference type="ARBA" id="ARBA00022618"/>
    </source>
</evidence>
<feature type="region of interest" description="Disordered" evidence="16">
    <location>
        <begin position="281"/>
        <end position="302"/>
    </location>
</feature>
<accession>A0A4R0RHR3</accession>
<dbReference type="AlphaFoldDB" id="A0A4R0RHR3"/>
<reference evidence="17 18" key="1">
    <citation type="submission" date="2018-11" db="EMBL/GenBank/DDBJ databases">
        <title>Genome assembly of Steccherinum ochraceum LE-BIN_3174, the white-rot fungus of the Steccherinaceae family (The Residual Polyporoid clade, Polyporales, Basidiomycota).</title>
        <authorList>
            <person name="Fedorova T.V."/>
            <person name="Glazunova O.A."/>
            <person name="Landesman E.O."/>
            <person name="Moiseenko K.V."/>
            <person name="Psurtseva N.V."/>
            <person name="Savinova O.S."/>
            <person name="Shakhova N.V."/>
            <person name="Tyazhelova T.V."/>
            <person name="Vasina D.V."/>
        </authorList>
    </citation>
    <scope>NUCLEOTIDE SEQUENCE [LARGE SCALE GENOMIC DNA]</scope>
    <source>
        <strain evidence="17 18">LE-BIN_3174</strain>
    </source>
</reference>
<keyword evidence="13" id="KW-0539">Nucleus</keyword>
<dbReference type="GO" id="GO:0042729">
    <property type="term" value="C:DASH complex"/>
    <property type="evidence" value="ECO:0007669"/>
    <property type="project" value="InterPro"/>
</dbReference>
<protein>
    <recommendedName>
        <fullName evidence="5">DASH complex subunit ASK1</fullName>
    </recommendedName>
</protein>
<feature type="compositionally biased region" description="Low complexity" evidence="16">
    <location>
        <begin position="433"/>
        <end position="459"/>
    </location>
</feature>
<evidence type="ECO:0000256" key="1">
    <source>
        <dbReference type="ARBA" id="ARBA00004123"/>
    </source>
</evidence>
<dbReference type="OrthoDB" id="5573898at2759"/>
<keyword evidence="18" id="KW-1185">Reference proteome</keyword>
<evidence type="ECO:0000256" key="4">
    <source>
        <dbReference type="ARBA" id="ARBA00010731"/>
    </source>
</evidence>